<evidence type="ECO:0000256" key="1">
    <source>
        <dbReference type="ARBA" id="ARBA00023224"/>
    </source>
</evidence>
<dbReference type="PRINTS" id="PR00260">
    <property type="entry name" value="CHEMTRNSDUCR"/>
</dbReference>
<keyword evidence="4" id="KW-1133">Transmembrane helix</keyword>
<evidence type="ECO:0000256" key="3">
    <source>
        <dbReference type="PROSITE-ProRule" id="PRU00284"/>
    </source>
</evidence>
<dbReference type="SUPFAM" id="SSF58104">
    <property type="entry name" value="Methyl-accepting chemotaxis protein (MCP) signaling domain"/>
    <property type="match status" value="1"/>
</dbReference>
<dbReference type="PANTHER" id="PTHR32089">
    <property type="entry name" value="METHYL-ACCEPTING CHEMOTAXIS PROTEIN MCPB"/>
    <property type="match status" value="1"/>
</dbReference>
<evidence type="ECO:0000256" key="2">
    <source>
        <dbReference type="ARBA" id="ARBA00029447"/>
    </source>
</evidence>
<feature type="transmembrane region" description="Helical" evidence="4">
    <location>
        <begin position="186"/>
        <end position="208"/>
    </location>
</feature>
<evidence type="ECO:0000259" key="5">
    <source>
        <dbReference type="PROSITE" id="PS50111"/>
    </source>
</evidence>
<keyword evidence="8" id="KW-1185">Reference proteome</keyword>
<dbReference type="InterPro" id="IPR004089">
    <property type="entry name" value="MCPsignal_dom"/>
</dbReference>
<evidence type="ECO:0000313" key="8">
    <source>
        <dbReference type="Proteomes" id="UP001519921"/>
    </source>
</evidence>
<keyword evidence="4" id="KW-0812">Transmembrane</keyword>
<protein>
    <submittedName>
        <fullName evidence="7">Methyl-accepting chemotaxis protein</fullName>
    </submittedName>
</protein>
<evidence type="ECO:0000313" key="7">
    <source>
        <dbReference type="EMBL" id="MBW6410139.1"/>
    </source>
</evidence>
<dbReference type="Pfam" id="PF00015">
    <property type="entry name" value="MCPsignal"/>
    <property type="match status" value="1"/>
</dbReference>
<feature type="transmembrane region" description="Helical" evidence="4">
    <location>
        <begin position="7"/>
        <end position="28"/>
    </location>
</feature>
<keyword evidence="4" id="KW-0472">Membrane</keyword>
<comment type="caution">
    <text evidence="7">The sequence shown here is derived from an EMBL/GenBank/DDBJ whole genome shotgun (WGS) entry which is preliminary data.</text>
</comment>
<dbReference type="PANTHER" id="PTHR32089:SF112">
    <property type="entry name" value="LYSOZYME-LIKE PROTEIN-RELATED"/>
    <property type="match status" value="1"/>
</dbReference>
<dbReference type="PROSITE" id="PS50111">
    <property type="entry name" value="CHEMOTAXIS_TRANSDUC_2"/>
    <property type="match status" value="1"/>
</dbReference>
<dbReference type="Proteomes" id="UP001519921">
    <property type="component" value="Unassembled WGS sequence"/>
</dbReference>
<organism evidence="7 8">
    <name type="scientific">Clostridium weizhouense</name>
    <dbReference type="NCBI Taxonomy" id="2859781"/>
    <lineage>
        <taxon>Bacteria</taxon>
        <taxon>Bacillati</taxon>
        <taxon>Bacillota</taxon>
        <taxon>Clostridia</taxon>
        <taxon>Eubacteriales</taxon>
        <taxon>Clostridiaceae</taxon>
        <taxon>Clostridium</taxon>
    </lineage>
</organism>
<reference evidence="7 8" key="1">
    <citation type="submission" date="2021-07" db="EMBL/GenBank/DDBJ databases">
        <title>Clostridium weizhouense sp. nov., an anaerobic bacterium isolated from activated sludge of Petroleum wastewater.</title>
        <authorList>
            <person name="Li Q."/>
        </authorList>
    </citation>
    <scope>NUCLEOTIDE SEQUENCE [LARGE SCALE GENOMIC DNA]</scope>
    <source>
        <strain evidence="7 8">YB-6</strain>
    </source>
</reference>
<dbReference type="Pfam" id="PF00672">
    <property type="entry name" value="HAMP"/>
    <property type="match status" value="1"/>
</dbReference>
<dbReference type="PROSITE" id="PS50885">
    <property type="entry name" value="HAMP"/>
    <property type="match status" value="1"/>
</dbReference>
<dbReference type="RefSeq" id="WP_219779217.1">
    <property type="nucleotide sequence ID" value="NZ_JAHXPT010000005.1"/>
</dbReference>
<feature type="transmembrane region" description="Helical" evidence="4">
    <location>
        <begin position="48"/>
        <end position="64"/>
    </location>
</feature>
<keyword evidence="1 3" id="KW-0807">Transducer</keyword>
<dbReference type="SMART" id="SM00283">
    <property type="entry name" value="MA"/>
    <property type="match status" value="1"/>
</dbReference>
<dbReference type="InterPro" id="IPR024478">
    <property type="entry name" value="HlyB_4HB_MCP"/>
</dbReference>
<dbReference type="InterPro" id="IPR004090">
    <property type="entry name" value="Chemotax_Me-accpt_rcpt"/>
</dbReference>
<feature type="domain" description="HAMP" evidence="6">
    <location>
        <begin position="206"/>
        <end position="258"/>
    </location>
</feature>
<dbReference type="InterPro" id="IPR003660">
    <property type="entry name" value="HAMP_dom"/>
</dbReference>
<name>A0ABS7AN95_9CLOT</name>
<accession>A0ABS7AN95</accession>
<gene>
    <name evidence="7" type="ORF">KYD98_08540</name>
</gene>
<evidence type="ECO:0000256" key="4">
    <source>
        <dbReference type="SAM" id="Phobius"/>
    </source>
</evidence>
<dbReference type="Pfam" id="PF12729">
    <property type="entry name" value="4HB_MCP_1"/>
    <property type="match status" value="1"/>
</dbReference>
<dbReference type="Gene3D" id="1.10.287.950">
    <property type="entry name" value="Methyl-accepting chemotaxis protein"/>
    <property type="match status" value="1"/>
</dbReference>
<feature type="domain" description="Methyl-accepting transducer" evidence="5">
    <location>
        <begin position="277"/>
        <end position="534"/>
    </location>
</feature>
<comment type="similarity">
    <text evidence="2">Belongs to the methyl-accepting chemotaxis (MCP) protein family.</text>
</comment>
<dbReference type="EMBL" id="JAHXPT010000005">
    <property type="protein sequence ID" value="MBW6410139.1"/>
    <property type="molecule type" value="Genomic_DNA"/>
</dbReference>
<evidence type="ECO:0000259" key="6">
    <source>
        <dbReference type="PROSITE" id="PS50885"/>
    </source>
</evidence>
<sequence length="565" mass="61215">MLKNIKITTSISIIVILSLLSTIFISILGSKNMKSMNTNAKIIYDENLLGISLMADAIGSLGVIRNDFSKLLERNYDKSYVDSIEKYDKALKASIEKYGYDNVSPEGKAILDKFNKSYNEYFELFNQAKSLKQQNVAIPNELNTKLDSLGNTLSTSLNEIIELDKKQGQERNIENGNYYNNSKIQFILICVASALLISILSLLIYLTIKSSIKNFVSTLKTISAGDFTVDVDTSSTNEFGIMKKELGSTIDSISFMLKSIKDNTSVINGQAENLSSVSEEMSSSSQEVATAIQGVAQGSTSQTQELMDMSSTLRNFSTAINNIVSSIQNVDTKANHINSMAKSSNEQLGNLVTSINNISNSFGNVSSNISHLGLNIKKINDITGLINTIAEQTNLLALNAAIEAARAGESGRGFAVVADEIRKLAEQSKESSEEINTLVQVISSEADGTISTTTSVNNDLANQVTVIEDSILSFKDIIQGVEEILPLISNITNEATNVTTQKDTIVNKIENTSAVSEENSASSEEIAASAQQMTASAQEVAASSEHLLSLTSNILNDVTKFKTKH</sequence>
<proteinExistence type="inferred from homology"/>